<feature type="transmembrane region" description="Helical" evidence="7">
    <location>
        <begin position="184"/>
        <end position="203"/>
    </location>
</feature>
<evidence type="ECO:0000256" key="3">
    <source>
        <dbReference type="ARBA" id="ARBA00022692"/>
    </source>
</evidence>
<feature type="region of interest" description="Disordered" evidence="6">
    <location>
        <begin position="215"/>
        <end position="260"/>
    </location>
</feature>
<dbReference type="AlphaFoldDB" id="A0AAD4Q5B2"/>
<sequence>MLARIFGGDKPPIGLKYRASNWFIVSTVTLSVFTDVFLYGVIVPVIPFALRERAHVDEDRVQYWVSVLLAVYGAGLIVSSPICGFFSDRISARRWPLLLGLIALLGATIMLNVATSVPVYVIGRLLQGISAAVVWVVGLALLADTVPKEMLAQYIGYVSLGMTTGFMIGPLLGGVLFTKAGYNGVWALCYAFIGLDLVCRVVLIEKKDARRWATEEALSMPPQESTSASSGNVHRTASNEAEADAEAEAPDAEDITETLPQTKPTTKLRKLRSHLPPVITLLASRRLLAALFASIVQASLVASFDSILPIFVDEKFGWGSLQSGILYLTIVIPTLASPIVGYFSDKYGGRLFCFVGFLLSCPLFVLLRLVTHNSLSQKVLLIALLVLIGCAMTLLFPPIMAEITHVVIAKEESSPPGAMGKGGAYAQAYALFNVAFAVGTLVGPIWAGLIKQNYGWNTMAWTLGLLAGVTALPCLVWVDGSLRKSKRKVFSRRYQNESNV</sequence>
<protein>
    <submittedName>
        <fullName evidence="9">MFS amine transporter</fullName>
    </submittedName>
</protein>
<feature type="transmembrane region" description="Helical" evidence="7">
    <location>
        <begin position="121"/>
        <end position="142"/>
    </location>
</feature>
<keyword evidence="2" id="KW-0813">Transport</keyword>
<dbReference type="GO" id="GO:0016020">
    <property type="term" value="C:membrane"/>
    <property type="evidence" value="ECO:0007669"/>
    <property type="project" value="UniProtKB-SubCell"/>
</dbReference>
<feature type="domain" description="Major facilitator superfamily (MFS) profile" evidence="8">
    <location>
        <begin position="24"/>
        <end position="482"/>
    </location>
</feature>
<dbReference type="PROSITE" id="PS50850">
    <property type="entry name" value="MFS"/>
    <property type="match status" value="1"/>
</dbReference>
<dbReference type="InterPro" id="IPR050930">
    <property type="entry name" value="MFS_Vesicular_Transporter"/>
</dbReference>
<feature type="transmembrane region" description="Helical" evidence="7">
    <location>
        <begin position="21"/>
        <end position="43"/>
    </location>
</feature>
<accession>A0AAD4Q5B2</accession>
<comment type="subcellular location">
    <subcellularLocation>
        <location evidence="1">Membrane</location>
        <topology evidence="1">Multi-pass membrane protein</topology>
    </subcellularLocation>
</comment>
<evidence type="ECO:0000256" key="7">
    <source>
        <dbReference type="SAM" id="Phobius"/>
    </source>
</evidence>
<evidence type="ECO:0000259" key="8">
    <source>
        <dbReference type="PROSITE" id="PS50850"/>
    </source>
</evidence>
<dbReference type="InterPro" id="IPR020846">
    <property type="entry name" value="MFS_dom"/>
</dbReference>
<keyword evidence="3 7" id="KW-0812">Transmembrane</keyword>
<dbReference type="PANTHER" id="PTHR23506">
    <property type="entry name" value="GH10249P"/>
    <property type="match status" value="1"/>
</dbReference>
<keyword evidence="5 7" id="KW-0472">Membrane</keyword>
<dbReference type="InterPro" id="IPR036259">
    <property type="entry name" value="MFS_trans_sf"/>
</dbReference>
<comment type="caution">
    <text evidence="9">The sequence shown here is derived from an EMBL/GenBank/DDBJ whole genome shotgun (WGS) entry which is preliminary data.</text>
</comment>
<evidence type="ECO:0000256" key="2">
    <source>
        <dbReference type="ARBA" id="ARBA00022448"/>
    </source>
</evidence>
<evidence type="ECO:0000256" key="1">
    <source>
        <dbReference type="ARBA" id="ARBA00004141"/>
    </source>
</evidence>
<dbReference type="GO" id="GO:0022857">
    <property type="term" value="F:transmembrane transporter activity"/>
    <property type="evidence" value="ECO:0007669"/>
    <property type="project" value="InterPro"/>
</dbReference>
<evidence type="ECO:0000256" key="4">
    <source>
        <dbReference type="ARBA" id="ARBA00022989"/>
    </source>
</evidence>
<dbReference type="Proteomes" id="UP001201262">
    <property type="component" value="Unassembled WGS sequence"/>
</dbReference>
<feature type="transmembrane region" description="Helical" evidence="7">
    <location>
        <begin position="287"/>
        <end position="312"/>
    </location>
</feature>
<feature type="transmembrane region" description="Helical" evidence="7">
    <location>
        <begin position="63"/>
        <end position="85"/>
    </location>
</feature>
<dbReference type="CDD" id="cd17325">
    <property type="entry name" value="MFS_MdtG_SLC18_like"/>
    <property type="match status" value="1"/>
</dbReference>
<dbReference type="GeneID" id="70248166"/>
<dbReference type="EMBL" id="JAJTJA010000002">
    <property type="protein sequence ID" value="KAH8703850.1"/>
    <property type="molecule type" value="Genomic_DNA"/>
</dbReference>
<feature type="transmembrane region" description="Helical" evidence="7">
    <location>
        <begin position="382"/>
        <end position="408"/>
    </location>
</feature>
<dbReference type="Gene3D" id="1.20.1720.10">
    <property type="entry name" value="Multidrug resistance protein D"/>
    <property type="match status" value="1"/>
</dbReference>
<feature type="transmembrane region" description="Helical" evidence="7">
    <location>
        <begin position="154"/>
        <end position="178"/>
    </location>
</feature>
<dbReference type="Pfam" id="PF07690">
    <property type="entry name" value="MFS_1"/>
    <property type="match status" value="1"/>
</dbReference>
<keyword evidence="4 7" id="KW-1133">Transmembrane helix</keyword>
<evidence type="ECO:0000313" key="10">
    <source>
        <dbReference type="Proteomes" id="UP001201262"/>
    </source>
</evidence>
<feature type="compositionally biased region" description="Polar residues" evidence="6">
    <location>
        <begin position="222"/>
        <end position="239"/>
    </location>
</feature>
<dbReference type="RefSeq" id="XP_046076868.1">
    <property type="nucleotide sequence ID" value="XM_046217879.1"/>
</dbReference>
<dbReference type="Gene3D" id="1.20.1250.20">
    <property type="entry name" value="MFS general substrate transporter like domains"/>
    <property type="match status" value="1"/>
</dbReference>
<keyword evidence="10" id="KW-1185">Reference proteome</keyword>
<dbReference type="InterPro" id="IPR011701">
    <property type="entry name" value="MFS"/>
</dbReference>
<feature type="transmembrane region" description="Helical" evidence="7">
    <location>
        <begin position="459"/>
        <end position="478"/>
    </location>
</feature>
<feature type="transmembrane region" description="Helical" evidence="7">
    <location>
        <begin position="351"/>
        <end position="370"/>
    </location>
</feature>
<evidence type="ECO:0000256" key="6">
    <source>
        <dbReference type="SAM" id="MobiDB-lite"/>
    </source>
</evidence>
<gene>
    <name evidence="9" type="ORF">BGW36DRAFT_394077</name>
</gene>
<feature type="transmembrane region" description="Helical" evidence="7">
    <location>
        <begin position="97"/>
        <end position="115"/>
    </location>
</feature>
<evidence type="ECO:0000256" key="5">
    <source>
        <dbReference type="ARBA" id="ARBA00023136"/>
    </source>
</evidence>
<proteinExistence type="predicted"/>
<organism evidence="9 10">
    <name type="scientific">Talaromyces proteolyticus</name>
    <dbReference type="NCBI Taxonomy" id="1131652"/>
    <lineage>
        <taxon>Eukaryota</taxon>
        <taxon>Fungi</taxon>
        <taxon>Dikarya</taxon>
        <taxon>Ascomycota</taxon>
        <taxon>Pezizomycotina</taxon>
        <taxon>Eurotiomycetes</taxon>
        <taxon>Eurotiomycetidae</taxon>
        <taxon>Eurotiales</taxon>
        <taxon>Trichocomaceae</taxon>
        <taxon>Talaromyces</taxon>
        <taxon>Talaromyces sect. Bacilispori</taxon>
    </lineage>
</organism>
<evidence type="ECO:0000313" key="9">
    <source>
        <dbReference type="EMBL" id="KAH8703850.1"/>
    </source>
</evidence>
<feature type="compositionally biased region" description="Acidic residues" evidence="6">
    <location>
        <begin position="241"/>
        <end position="256"/>
    </location>
</feature>
<name>A0AAD4Q5B2_9EURO</name>
<dbReference type="PANTHER" id="PTHR23506:SF23">
    <property type="entry name" value="GH10249P"/>
    <property type="match status" value="1"/>
</dbReference>
<reference evidence="9" key="1">
    <citation type="submission" date="2021-12" db="EMBL/GenBank/DDBJ databases">
        <title>Convergent genome expansion in fungi linked to evolution of root-endophyte symbiosis.</title>
        <authorList>
            <consortium name="DOE Joint Genome Institute"/>
            <person name="Ke Y.-H."/>
            <person name="Bonito G."/>
            <person name="Liao H.-L."/>
            <person name="Looney B."/>
            <person name="Rojas-Flechas A."/>
            <person name="Nash J."/>
            <person name="Hameed K."/>
            <person name="Schadt C."/>
            <person name="Martin F."/>
            <person name="Crous P.W."/>
            <person name="Miettinen O."/>
            <person name="Magnuson J.K."/>
            <person name="Labbe J."/>
            <person name="Jacobson D."/>
            <person name="Doktycz M.J."/>
            <person name="Veneault-Fourrey C."/>
            <person name="Kuo A."/>
            <person name="Mondo S."/>
            <person name="Calhoun S."/>
            <person name="Riley R."/>
            <person name="Ohm R."/>
            <person name="LaButti K."/>
            <person name="Andreopoulos B."/>
            <person name="Pangilinan J."/>
            <person name="Nolan M."/>
            <person name="Tritt A."/>
            <person name="Clum A."/>
            <person name="Lipzen A."/>
            <person name="Daum C."/>
            <person name="Barry K."/>
            <person name="Grigoriev I.V."/>
            <person name="Vilgalys R."/>
        </authorList>
    </citation>
    <scope>NUCLEOTIDE SEQUENCE</scope>
    <source>
        <strain evidence="9">PMI_201</strain>
    </source>
</reference>
<dbReference type="SUPFAM" id="SSF103473">
    <property type="entry name" value="MFS general substrate transporter"/>
    <property type="match status" value="1"/>
</dbReference>
<feature type="transmembrane region" description="Helical" evidence="7">
    <location>
        <begin position="428"/>
        <end position="447"/>
    </location>
</feature>
<feature type="transmembrane region" description="Helical" evidence="7">
    <location>
        <begin position="324"/>
        <end position="344"/>
    </location>
</feature>